<feature type="compositionally biased region" description="Polar residues" evidence="1">
    <location>
        <begin position="393"/>
        <end position="406"/>
    </location>
</feature>
<feature type="region of interest" description="Disordered" evidence="1">
    <location>
        <begin position="393"/>
        <end position="431"/>
    </location>
</feature>
<dbReference type="AlphaFoldDB" id="O49072"/>
<evidence type="ECO:0000256" key="1">
    <source>
        <dbReference type="SAM" id="MobiDB-lite"/>
    </source>
</evidence>
<gene>
    <name evidence="2" type="primary">PttA</name>
</gene>
<evidence type="ECO:0000313" key="2">
    <source>
        <dbReference type="EMBL" id="AAB99763.1"/>
    </source>
</evidence>
<dbReference type="InterPro" id="IPR004252">
    <property type="entry name" value="Probable_transposase_24"/>
</dbReference>
<accession>O49072</accession>
<name>O49072_PETHY</name>
<dbReference type="EMBL" id="AF037337">
    <property type="protein sequence ID" value="AAB99763.1"/>
    <property type="molecule type" value="mRNA"/>
</dbReference>
<feature type="region of interest" description="Disordered" evidence="1">
    <location>
        <begin position="30"/>
        <end position="55"/>
    </location>
</feature>
<sequence length="431" mass="47025">MTRGRGRGRGKIGRGGRSIVRGNVTARLNMPTVPTPEIVPEQGGTNCSGGPTDTPPVRTSVGSGSPNIHFEASPAAPNQSATIGEGVSVHNNTAGEVESSSSHGRRTLLTLSPTTGLEPSRLCSESISAAFRHELDPNGINWKNVSQELKDFYYGEFKKAFYWDSSIENAVKIAWKRKAARRYSDFISKIKADGIQLNCIHDNVWASWLRLWEDPKCREKSETAQRNRCGGNEVALGTHTGGSITIGEHRKRLVIDKGRDVTPAEIHLHVHTHGHDGKSFVGERSRIVHERYEEILQQTQTQSDIDKCQAYYQAAGGEKKRRVYGLGCEAQNYYGQHLRPAFGSDATSSVPPSSAQQPPIGNMDEFMTRLIPALTDHMLPLFIERVRAMIPSSSNQSNTVADSPSSVAPMVNAPTDGNIDGVHSSGSDDQS</sequence>
<proteinExistence type="evidence at transcript level"/>
<dbReference type="Pfam" id="PF03004">
    <property type="entry name" value="Transposase_24"/>
    <property type="match status" value="1"/>
</dbReference>
<protein>
    <submittedName>
        <fullName evidence="2">PttA2 protein</fullName>
    </submittedName>
</protein>
<reference evidence="2" key="1">
    <citation type="journal article" date="1998" name="Plant J.">
        <title>Psl: a novel Spm-like transposable element from Petunia hybrida.</title>
        <authorList>
            <person name="Snowden K.C."/>
            <person name="Napoli C.A."/>
        </authorList>
    </citation>
    <scope>NUCLEOTIDE SEQUENCE</scope>
    <source>
        <tissue evidence="2">Petal</tissue>
    </source>
</reference>
<organism evidence="2">
    <name type="scientific">Petunia hybrida</name>
    <name type="common">Petunia</name>
    <dbReference type="NCBI Taxonomy" id="4102"/>
    <lineage>
        <taxon>Eukaryota</taxon>
        <taxon>Viridiplantae</taxon>
        <taxon>Streptophyta</taxon>
        <taxon>Embryophyta</taxon>
        <taxon>Tracheophyta</taxon>
        <taxon>Spermatophyta</taxon>
        <taxon>Magnoliopsida</taxon>
        <taxon>eudicotyledons</taxon>
        <taxon>Gunneridae</taxon>
        <taxon>Pentapetalae</taxon>
        <taxon>asterids</taxon>
        <taxon>lamiids</taxon>
        <taxon>Solanales</taxon>
        <taxon>Solanaceae</taxon>
        <taxon>Petunioideae</taxon>
        <taxon>Petunia</taxon>
    </lineage>
</organism>